<evidence type="ECO:0000313" key="1">
    <source>
        <dbReference type="EMBL" id="MFC1853383.1"/>
    </source>
</evidence>
<protein>
    <submittedName>
        <fullName evidence="2">Choice-of-anchor Q domain-containing protein</fullName>
    </submittedName>
</protein>
<feature type="non-terminal residue" evidence="2">
    <location>
        <position position="1"/>
    </location>
</feature>
<dbReference type="Gene3D" id="2.160.20.10">
    <property type="entry name" value="Single-stranded right-handed beta-helix, Pectin lyase-like"/>
    <property type="match status" value="1"/>
</dbReference>
<organism evidence="2 3">
    <name type="scientific">candidate division CSSED10-310 bacterium</name>
    <dbReference type="NCBI Taxonomy" id="2855610"/>
    <lineage>
        <taxon>Bacteria</taxon>
        <taxon>Bacteria division CSSED10-310</taxon>
    </lineage>
</organism>
<dbReference type="Proteomes" id="UP001594351">
    <property type="component" value="Unassembled WGS sequence"/>
</dbReference>
<evidence type="ECO:0000313" key="3">
    <source>
        <dbReference type="Proteomes" id="UP001594351"/>
    </source>
</evidence>
<evidence type="ECO:0000313" key="2">
    <source>
        <dbReference type="EMBL" id="MFC1853386.1"/>
    </source>
</evidence>
<name>A0ABV6Z4L1_UNCC1</name>
<dbReference type="NCBIfam" id="NF041518">
    <property type="entry name" value="choice_anch_Q"/>
    <property type="match status" value="1"/>
</dbReference>
<comment type="caution">
    <text evidence="2">The sequence shown here is derived from an EMBL/GenBank/DDBJ whole genome shotgun (WGS) entry which is preliminary data.</text>
</comment>
<dbReference type="SUPFAM" id="SSF51126">
    <property type="entry name" value="Pectin lyase-like"/>
    <property type="match status" value="1"/>
</dbReference>
<sequence>EVYVRTATELADAVSNANAGGPGTIVLYDGTYTLSDMLWVQAEGVTVRSESGDREAVIIQGKGMNGEVTHIFNVAGSRFTVRDVTLQQVSQHAIQLQIDIDSVLIRNVHILDTGEQMVKVAYDQNDARSSDNGIMESCLLEYSAGIGPQYYIGGIDAHFAKNWIVRANIFKAIRSPSDDTAEHAIHFWSDSENTLVERNLIINCDRGIGFGLGDRGHKGGIIRNNMIYHNTTEGFADVGIAVESASSVQVYNNTVFLEHSYPNAIEYRFSETNNAYIANNLTNKVIAQRDGGSATLEQNVTNAASSWFINVSVGDLHLSSALSSVVDQGVAISGLTDDFDGDSRPQGAGIDIGADEYQ</sequence>
<gene>
    <name evidence="1" type="ORF">ACFL27_24565</name>
    <name evidence="2" type="ORF">ACFL27_24580</name>
</gene>
<proteinExistence type="predicted"/>
<keyword evidence="3" id="KW-1185">Reference proteome</keyword>
<accession>A0ABV6Z4L1</accession>
<dbReference type="InterPro" id="IPR012334">
    <property type="entry name" value="Pectin_lyas_fold"/>
</dbReference>
<dbReference type="EMBL" id="JBHPBY010000487">
    <property type="protein sequence ID" value="MFC1853383.1"/>
    <property type="molecule type" value="Genomic_DNA"/>
</dbReference>
<dbReference type="EMBL" id="JBHPBY010000487">
    <property type="protein sequence ID" value="MFC1853386.1"/>
    <property type="molecule type" value="Genomic_DNA"/>
</dbReference>
<dbReference type="InterPro" id="IPR011050">
    <property type="entry name" value="Pectin_lyase_fold/virulence"/>
</dbReference>
<reference evidence="2 3" key="1">
    <citation type="submission" date="2024-09" db="EMBL/GenBank/DDBJ databases">
        <title>Laminarin stimulates single cell rates of sulfate reduction while oxygen inhibits transcriptomic activity in coastal marine sediment.</title>
        <authorList>
            <person name="Lindsay M."/>
            <person name="Orcutt B."/>
            <person name="Emerson D."/>
            <person name="Stepanauskas R."/>
            <person name="D'Angelo T."/>
        </authorList>
    </citation>
    <scope>NUCLEOTIDE SEQUENCE [LARGE SCALE GENOMIC DNA]</scope>
    <source>
        <strain evidence="2">SAG AM-311-K15</strain>
    </source>
</reference>
<dbReference type="InterPro" id="IPR059226">
    <property type="entry name" value="Choice_anch_Q_dom"/>
</dbReference>